<dbReference type="InterPro" id="IPR032866">
    <property type="entry name" value="Prok_Ub"/>
</dbReference>
<evidence type="ECO:0000313" key="2">
    <source>
        <dbReference type="Proteomes" id="UP000502608"/>
    </source>
</evidence>
<evidence type="ECO:0000313" key="1">
    <source>
        <dbReference type="EMBL" id="QIR16470.1"/>
    </source>
</evidence>
<dbReference type="AlphaFoldDB" id="A0A6G9QPF4"/>
<geneLocation type="plasmid" evidence="1 2">
    <name>pPN3F2_1</name>
</geneLocation>
<reference evidence="1 2" key="1">
    <citation type="submission" date="2020-03" db="EMBL/GenBank/DDBJ databases">
        <title>Complete genome sequence of Shewanella sp.</title>
        <authorList>
            <person name="Kim Y.-S."/>
            <person name="Kim S.-J."/>
            <person name="Jung H.-K."/>
            <person name="Kim K.-H."/>
        </authorList>
    </citation>
    <scope>NUCLEOTIDE SEQUENCE [LARGE SCALE GENOMIC DNA]</scope>
    <source>
        <strain evidence="1 2">PN3F2</strain>
        <plasmid evidence="1 2">pPN3F2_1</plasmid>
    </source>
</reference>
<dbReference type="EMBL" id="CP050314">
    <property type="protein sequence ID" value="QIR16470.1"/>
    <property type="molecule type" value="Genomic_DNA"/>
</dbReference>
<keyword evidence="2" id="KW-1185">Reference proteome</keyword>
<evidence type="ECO:0008006" key="3">
    <source>
        <dbReference type="Google" id="ProtNLM"/>
    </source>
</evidence>
<protein>
    <recommendedName>
        <fullName evidence="3">PRTRC system protein C</fullName>
    </recommendedName>
</protein>
<sequence>MLSINTLPRKFKIGVALIADPAPDASLDEVQRILIQQYPMLRHTRIYESDGRLNDDASAIEYEFQLIPVKTKG</sequence>
<proteinExistence type="predicted"/>
<gene>
    <name evidence="1" type="ORF">HBH39_18535</name>
</gene>
<accession>A0A6G9QPF4</accession>
<dbReference type="KEGG" id="saes:HBH39_18535"/>
<keyword evidence="1" id="KW-0614">Plasmid</keyword>
<organism evidence="1 2">
    <name type="scientific">Shewanella aestuarii</name>
    <dbReference type="NCBI Taxonomy" id="1028752"/>
    <lineage>
        <taxon>Bacteria</taxon>
        <taxon>Pseudomonadati</taxon>
        <taxon>Pseudomonadota</taxon>
        <taxon>Gammaproteobacteria</taxon>
        <taxon>Alteromonadales</taxon>
        <taxon>Shewanellaceae</taxon>
        <taxon>Shewanella</taxon>
    </lineage>
</organism>
<dbReference type="Pfam" id="PF14454">
    <property type="entry name" value="Prok_Ub"/>
    <property type="match status" value="1"/>
</dbReference>
<name>A0A6G9QPF4_9GAMM</name>
<dbReference type="RefSeq" id="WP_167680301.1">
    <property type="nucleotide sequence ID" value="NZ_CP050314.1"/>
</dbReference>
<dbReference type="Proteomes" id="UP000502608">
    <property type="component" value="Plasmid pPN3F2_1"/>
</dbReference>